<dbReference type="Proteomes" id="UP001370490">
    <property type="component" value="Unassembled WGS sequence"/>
</dbReference>
<sequence length="130" mass="14303">MIGFEENFNGYLAILKGCVLIRGKTSTALSLALPTNLVLAAIEALFHYRVVRAYHISSNLSSSVVFEGLFITYLHAILIVVDTIVSCEFYRSCKQSCNFDLEGGDILDSYRVGIEAGDVTYVNVKSVELP</sequence>
<keyword evidence="2" id="KW-1185">Reference proteome</keyword>
<evidence type="ECO:0000313" key="2">
    <source>
        <dbReference type="Proteomes" id="UP001370490"/>
    </source>
</evidence>
<protein>
    <submittedName>
        <fullName evidence="1">Uncharacterized protein</fullName>
    </submittedName>
</protein>
<evidence type="ECO:0000313" key="1">
    <source>
        <dbReference type="EMBL" id="KAK6920921.1"/>
    </source>
</evidence>
<proteinExistence type="predicted"/>
<dbReference type="PANTHER" id="PTHR33133">
    <property type="entry name" value="OS08G0107100 PROTEIN-RELATED"/>
    <property type="match status" value="1"/>
</dbReference>
<accession>A0AAN8V058</accession>
<reference evidence="1 2" key="1">
    <citation type="submission" date="2023-12" db="EMBL/GenBank/DDBJ databases">
        <title>A high-quality genome assembly for Dillenia turbinata (Dilleniales).</title>
        <authorList>
            <person name="Chanderbali A."/>
        </authorList>
    </citation>
    <scope>NUCLEOTIDE SEQUENCE [LARGE SCALE GENOMIC DNA]</scope>
    <source>
        <strain evidence="1">LSX21</strain>
        <tissue evidence="1">Leaf</tissue>
    </source>
</reference>
<gene>
    <name evidence="1" type="ORF">RJ641_014599</name>
</gene>
<name>A0AAN8V058_9MAGN</name>
<dbReference type="PANTHER" id="PTHR33133:SF3">
    <property type="entry name" value="TRANSMEMBRANE PROTEIN"/>
    <property type="match status" value="1"/>
</dbReference>
<dbReference type="AlphaFoldDB" id="A0AAN8V058"/>
<comment type="caution">
    <text evidence="1">The sequence shown here is derived from an EMBL/GenBank/DDBJ whole genome shotgun (WGS) entry which is preliminary data.</text>
</comment>
<dbReference type="EMBL" id="JBAMMX010000020">
    <property type="protein sequence ID" value="KAK6920921.1"/>
    <property type="molecule type" value="Genomic_DNA"/>
</dbReference>
<organism evidence="1 2">
    <name type="scientific">Dillenia turbinata</name>
    <dbReference type="NCBI Taxonomy" id="194707"/>
    <lineage>
        <taxon>Eukaryota</taxon>
        <taxon>Viridiplantae</taxon>
        <taxon>Streptophyta</taxon>
        <taxon>Embryophyta</taxon>
        <taxon>Tracheophyta</taxon>
        <taxon>Spermatophyta</taxon>
        <taxon>Magnoliopsida</taxon>
        <taxon>eudicotyledons</taxon>
        <taxon>Gunneridae</taxon>
        <taxon>Pentapetalae</taxon>
        <taxon>Dilleniales</taxon>
        <taxon>Dilleniaceae</taxon>
        <taxon>Dillenia</taxon>
    </lineage>
</organism>